<organism evidence="6 7">
    <name type="scientific">Ascobolus immersus RN42</name>
    <dbReference type="NCBI Taxonomy" id="1160509"/>
    <lineage>
        <taxon>Eukaryota</taxon>
        <taxon>Fungi</taxon>
        <taxon>Dikarya</taxon>
        <taxon>Ascomycota</taxon>
        <taxon>Pezizomycotina</taxon>
        <taxon>Pezizomycetes</taxon>
        <taxon>Pezizales</taxon>
        <taxon>Ascobolaceae</taxon>
        <taxon>Ascobolus</taxon>
    </lineage>
</organism>
<keyword evidence="7" id="KW-1185">Reference proteome</keyword>
<evidence type="ECO:0000256" key="3">
    <source>
        <dbReference type="ARBA" id="ARBA00022771"/>
    </source>
</evidence>
<keyword evidence="4" id="KW-0862">Zinc</keyword>
<dbReference type="GO" id="GO:0005634">
    <property type="term" value="C:nucleus"/>
    <property type="evidence" value="ECO:0007669"/>
    <property type="project" value="InterPro"/>
</dbReference>
<evidence type="ECO:0000259" key="5">
    <source>
        <dbReference type="SMART" id="SM00438"/>
    </source>
</evidence>
<sequence length="191" mass="21171">MRFTKAGELHSTFGGPNGQTLGNFSKEGGCRLPFSLLDHNDRGKKLPCGHSCPRQCHSQGMHDTVPCSAVIPKTGLPCGHILTSILCWQKKEIASLVYEEVCQKEEDDNGSEVHQRADFLPYSRCGMDRVSGRECEHRCAHSWHPADKDADCEPCLAPAPVWCNNLHSRIGLCVDEQKMVGKCWECVSMGM</sequence>
<name>A0A3N4IXN7_ASCIM</name>
<evidence type="ECO:0000256" key="1">
    <source>
        <dbReference type="ARBA" id="ARBA00022723"/>
    </source>
</evidence>
<evidence type="ECO:0000256" key="4">
    <source>
        <dbReference type="ARBA" id="ARBA00022833"/>
    </source>
</evidence>
<dbReference type="AlphaFoldDB" id="A0A3N4IXN7"/>
<gene>
    <name evidence="6" type="ORF">BJ508DRAFT_133674</name>
</gene>
<evidence type="ECO:0000256" key="2">
    <source>
        <dbReference type="ARBA" id="ARBA00022737"/>
    </source>
</evidence>
<evidence type="ECO:0000313" key="7">
    <source>
        <dbReference type="Proteomes" id="UP000275078"/>
    </source>
</evidence>
<dbReference type="SMART" id="SM00438">
    <property type="entry name" value="ZnF_NFX"/>
    <property type="match status" value="2"/>
</dbReference>
<dbReference type="Proteomes" id="UP000275078">
    <property type="component" value="Unassembled WGS sequence"/>
</dbReference>
<keyword evidence="3" id="KW-0863">Zinc-finger</keyword>
<keyword evidence="2" id="KW-0677">Repeat</keyword>
<feature type="domain" description="NF-X1-type" evidence="5">
    <location>
        <begin position="135"/>
        <end position="157"/>
    </location>
</feature>
<protein>
    <recommendedName>
        <fullName evidence="5">NF-X1-type domain-containing protein</fullName>
    </recommendedName>
</protein>
<keyword evidence="1" id="KW-0479">Metal-binding</keyword>
<proteinExistence type="predicted"/>
<dbReference type="InterPro" id="IPR000967">
    <property type="entry name" value="Znf_NFX1"/>
</dbReference>
<evidence type="ECO:0000313" key="6">
    <source>
        <dbReference type="EMBL" id="RPA86424.1"/>
    </source>
</evidence>
<feature type="domain" description="NF-X1-type" evidence="5">
    <location>
        <begin position="48"/>
        <end position="69"/>
    </location>
</feature>
<reference evidence="6 7" key="1">
    <citation type="journal article" date="2018" name="Nat. Ecol. Evol.">
        <title>Pezizomycetes genomes reveal the molecular basis of ectomycorrhizal truffle lifestyle.</title>
        <authorList>
            <person name="Murat C."/>
            <person name="Payen T."/>
            <person name="Noel B."/>
            <person name="Kuo A."/>
            <person name="Morin E."/>
            <person name="Chen J."/>
            <person name="Kohler A."/>
            <person name="Krizsan K."/>
            <person name="Balestrini R."/>
            <person name="Da Silva C."/>
            <person name="Montanini B."/>
            <person name="Hainaut M."/>
            <person name="Levati E."/>
            <person name="Barry K.W."/>
            <person name="Belfiori B."/>
            <person name="Cichocki N."/>
            <person name="Clum A."/>
            <person name="Dockter R.B."/>
            <person name="Fauchery L."/>
            <person name="Guy J."/>
            <person name="Iotti M."/>
            <person name="Le Tacon F."/>
            <person name="Lindquist E.A."/>
            <person name="Lipzen A."/>
            <person name="Malagnac F."/>
            <person name="Mello A."/>
            <person name="Molinier V."/>
            <person name="Miyauchi S."/>
            <person name="Poulain J."/>
            <person name="Riccioni C."/>
            <person name="Rubini A."/>
            <person name="Sitrit Y."/>
            <person name="Splivallo R."/>
            <person name="Traeger S."/>
            <person name="Wang M."/>
            <person name="Zifcakova L."/>
            <person name="Wipf D."/>
            <person name="Zambonelli A."/>
            <person name="Paolocci F."/>
            <person name="Nowrousian M."/>
            <person name="Ottonello S."/>
            <person name="Baldrian P."/>
            <person name="Spatafora J.W."/>
            <person name="Henrissat B."/>
            <person name="Nagy L.G."/>
            <person name="Aury J.M."/>
            <person name="Wincker P."/>
            <person name="Grigoriev I.V."/>
            <person name="Bonfante P."/>
            <person name="Martin F.M."/>
        </authorList>
    </citation>
    <scope>NUCLEOTIDE SEQUENCE [LARGE SCALE GENOMIC DNA]</scope>
    <source>
        <strain evidence="6 7">RN42</strain>
    </source>
</reference>
<dbReference type="GO" id="GO:0008270">
    <property type="term" value="F:zinc ion binding"/>
    <property type="evidence" value="ECO:0007669"/>
    <property type="project" value="UniProtKB-KW"/>
</dbReference>
<dbReference type="EMBL" id="ML119649">
    <property type="protein sequence ID" value="RPA86424.1"/>
    <property type="molecule type" value="Genomic_DNA"/>
</dbReference>
<accession>A0A3N4IXN7</accession>